<comment type="function">
    <text evidence="6">F-actin cross-linking protein which is thought to anchor actin to a variety of intracellular structures. This is a bundling protein.</text>
</comment>
<dbReference type="GO" id="GO:0044877">
    <property type="term" value="F:protein-containing complex binding"/>
    <property type="evidence" value="ECO:0007669"/>
    <property type="project" value="UniProtKB-ARBA"/>
</dbReference>
<keyword evidence="3" id="KW-0677">Repeat</keyword>
<dbReference type="InterPro" id="IPR001589">
    <property type="entry name" value="Actinin_actin-bd_CS"/>
</dbReference>
<evidence type="ECO:0000256" key="6">
    <source>
        <dbReference type="ARBA" id="ARBA00037076"/>
    </source>
</evidence>
<dbReference type="InterPro" id="IPR018247">
    <property type="entry name" value="EF_Hand_1_Ca_BS"/>
</dbReference>
<dbReference type="FunFam" id="1.10.238.10:FF:000148">
    <property type="entry name" value="alpha-actinin, sarcomeric isoform X2"/>
    <property type="match status" value="1"/>
</dbReference>
<evidence type="ECO:0000259" key="10">
    <source>
        <dbReference type="PROSITE" id="PS50222"/>
    </source>
</evidence>
<dbReference type="OrthoDB" id="18853at2759"/>
<dbReference type="FunFam" id="1.20.58.60:FF:000005">
    <property type="entry name" value="Actinin alpha 1"/>
    <property type="match status" value="1"/>
</dbReference>
<dbReference type="InterPro" id="IPR011992">
    <property type="entry name" value="EF-hand-dom_pair"/>
</dbReference>
<dbReference type="Pfam" id="PF00435">
    <property type="entry name" value="Spectrin"/>
    <property type="match status" value="3"/>
</dbReference>
<dbReference type="InterPro" id="IPR036872">
    <property type="entry name" value="CH_dom_sf"/>
</dbReference>
<evidence type="ECO:0000256" key="7">
    <source>
        <dbReference type="ARBA" id="ARBA00043249"/>
    </source>
</evidence>
<feature type="coiled-coil region" evidence="8">
    <location>
        <begin position="264"/>
        <end position="291"/>
    </location>
</feature>
<evidence type="ECO:0000256" key="1">
    <source>
        <dbReference type="ARBA" id="ARBA00010255"/>
    </source>
</evidence>
<dbReference type="InterPro" id="IPR014837">
    <property type="entry name" value="EF-hand_Ca_insen"/>
</dbReference>
<evidence type="ECO:0000256" key="5">
    <source>
        <dbReference type="ARBA" id="ARBA00023203"/>
    </source>
</evidence>
<keyword evidence="4" id="KW-0106">Calcium</keyword>
<dbReference type="SUPFAM" id="SSF47473">
    <property type="entry name" value="EF-hand"/>
    <property type="match status" value="1"/>
</dbReference>
<dbReference type="PROSITE" id="PS00018">
    <property type="entry name" value="EF_HAND_1"/>
    <property type="match status" value="1"/>
</dbReference>
<dbReference type="AlphaFoldDB" id="A0A6G4ZWP7"/>
<dbReference type="FunFam" id="1.20.58.60:FF:000002">
    <property type="entry name" value="Actinin, alpha 1"/>
    <property type="match status" value="1"/>
</dbReference>
<dbReference type="InterPro" id="IPR001715">
    <property type="entry name" value="CH_dom"/>
</dbReference>
<dbReference type="CDD" id="cd21216">
    <property type="entry name" value="CH_ACTN_rpt2"/>
    <property type="match status" value="1"/>
</dbReference>
<dbReference type="Gene3D" id="1.20.58.60">
    <property type="match status" value="3"/>
</dbReference>
<evidence type="ECO:0000313" key="11">
    <source>
        <dbReference type="EMBL" id="NIE42423.1"/>
    </source>
</evidence>
<dbReference type="GO" id="GO:0005509">
    <property type="term" value="F:calcium ion binding"/>
    <property type="evidence" value="ECO:0007669"/>
    <property type="project" value="InterPro"/>
</dbReference>
<sequence>MGDAGPYSDGYMEQEEEWEREGLLDPAWEKQQRKTFTAWCNSHLRKAGTQIDNIEEDFRNGLKLMLLLEVISGETLPKPDRGKMRFHKIANVNKALDFIASKGVKLVSIGAEEIVDGNVKMTLGLIWTIILRFAIQDISVEEMTAKEGLLLWCQRKTAPYKNVNVQNFHLSWKDGLAFCALIHRHRPDLLDYGKLKKENPLDNLNLAFDVAEKHLNIPRMLDAEDMNSTAKPDERAVMTYVSCYYHAFHGAQQAETAANRICKVLKVNQENERLMEEYERLASDLLDWIRRTTPWLENRTTDNTLPGVQKKLEEFRAYRRTHKPPRVEQKAKLETNFNTLQTKLRLSNRPAYLPSEGKMVSDIASAWKGLETAEKGFEEWLLSEMMRLERLDHLAQKFKHKADIHEEWTRGKEEMLQSQDFRQCRLNEVKALKKKHEAFESDLAAHQDRVEQIAAIAQELNALGYHDAATVNARCQRICDQWDRLGTLTQKRRSALEEAERVLEKIDHLHLEFAKRVAPFNNWLDGAREDLVDMFIVHTMEEIQGLMDAHEQFKQTLGEADKEHKAIIGLAQEVQAIASQYQVPGGVENPYTTLTSQVITSKWSDVKQLVPKRDQVLQAELMRQQSNERLRRKFAEKANVVGPWIERQMDAVAALGMGMQGSAGGAAEAAAAVRAGGGAVQAPPGGTGAHPPGGARGDDLREPVHALHDGDAARRLEQLMTSIHRNINEVENQILTRDSKGITQEQLNEFRMSFNHFDKNRTGRLTPDEFKSCLVSLGYSIRNDRQGDADFRRIMNIVDPNNTGYVHFDAFLDFMTRESTDRDTAEQIIDSFRILAGDKPYITAEELRRELPPDQAEYCIRRMAAYKGHGSVPGALDYMSFSTALYGESDL</sequence>
<dbReference type="SMART" id="SM01184">
    <property type="entry name" value="efhand_Ca_insen"/>
    <property type="match status" value="1"/>
</dbReference>
<protein>
    <recommendedName>
        <fullName evidence="7">F-actin cross-linking protein</fullName>
    </recommendedName>
</protein>
<dbReference type="EMBL" id="GIKN01000150">
    <property type="protein sequence ID" value="NIE42423.1"/>
    <property type="molecule type" value="Transcribed_RNA"/>
</dbReference>
<dbReference type="PROSITE" id="PS00020">
    <property type="entry name" value="ACTININ_2"/>
    <property type="match status" value="1"/>
</dbReference>
<dbReference type="InterPro" id="IPR002048">
    <property type="entry name" value="EF_hand_dom"/>
</dbReference>
<dbReference type="InterPro" id="IPR002017">
    <property type="entry name" value="Spectrin_repeat"/>
</dbReference>
<dbReference type="Pfam" id="PF00307">
    <property type="entry name" value="CH"/>
    <property type="match status" value="2"/>
</dbReference>
<accession>A0A6G4ZWP7</accession>
<keyword evidence="8" id="KW-0175">Coiled coil</keyword>
<evidence type="ECO:0000259" key="9">
    <source>
        <dbReference type="PROSITE" id="PS50021"/>
    </source>
</evidence>
<dbReference type="SMART" id="SM00033">
    <property type="entry name" value="CH"/>
    <property type="match status" value="2"/>
</dbReference>
<dbReference type="SUPFAM" id="SSF46966">
    <property type="entry name" value="Spectrin repeat"/>
    <property type="match status" value="3"/>
</dbReference>
<evidence type="ECO:0000256" key="8">
    <source>
        <dbReference type="SAM" id="Coils"/>
    </source>
</evidence>
<dbReference type="SMART" id="SM00150">
    <property type="entry name" value="SPEC"/>
    <property type="match status" value="3"/>
</dbReference>
<feature type="domain" description="EF-hand" evidence="10">
    <location>
        <begin position="745"/>
        <end position="780"/>
    </location>
</feature>
<keyword evidence="2" id="KW-0479">Metal-binding</keyword>
<dbReference type="Gene3D" id="1.10.238.10">
    <property type="entry name" value="EF-hand"/>
    <property type="match status" value="2"/>
</dbReference>
<dbReference type="FunFam" id="1.20.58.60:FF:000004">
    <property type="entry name" value="Actinin alpha 1"/>
    <property type="match status" value="1"/>
</dbReference>
<dbReference type="CDD" id="cd00051">
    <property type="entry name" value="EFh"/>
    <property type="match status" value="1"/>
</dbReference>
<evidence type="ECO:0000256" key="3">
    <source>
        <dbReference type="ARBA" id="ARBA00022737"/>
    </source>
</evidence>
<name>A0A6G4ZWP7_RHIMP</name>
<feature type="domain" description="EF-hand" evidence="10">
    <location>
        <begin position="786"/>
        <end position="821"/>
    </location>
</feature>
<dbReference type="VEuPathDB" id="VectorBase:LOC119167218"/>
<dbReference type="GO" id="GO:0003779">
    <property type="term" value="F:actin binding"/>
    <property type="evidence" value="ECO:0007669"/>
    <property type="project" value="UniProtKB-KW"/>
</dbReference>
<dbReference type="PROSITE" id="PS50222">
    <property type="entry name" value="EF_HAND_2"/>
    <property type="match status" value="2"/>
</dbReference>
<dbReference type="FunFam" id="1.10.238.10:FF:000004">
    <property type="entry name" value="Actinin alpha 1"/>
    <property type="match status" value="1"/>
</dbReference>
<proteinExistence type="inferred from homology"/>
<dbReference type="Gene3D" id="1.10.418.10">
    <property type="entry name" value="Calponin-like domain"/>
    <property type="match status" value="2"/>
</dbReference>
<dbReference type="PANTHER" id="PTHR11915">
    <property type="entry name" value="SPECTRIN/FILAMIN RELATED CYTOSKELETAL PROTEIN"/>
    <property type="match status" value="1"/>
</dbReference>
<organism evidence="11">
    <name type="scientific">Rhipicephalus microplus</name>
    <name type="common">Cattle tick</name>
    <name type="synonym">Boophilus microplus</name>
    <dbReference type="NCBI Taxonomy" id="6941"/>
    <lineage>
        <taxon>Eukaryota</taxon>
        <taxon>Metazoa</taxon>
        <taxon>Ecdysozoa</taxon>
        <taxon>Arthropoda</taxon>
        <taxon>Chelicerata</taxon>
        <taxon>Arachnida</taxon>
        <taxon>Acari</taxon>
        <taxon>Parasitiformes</taxon>
        <taxon>Ixodida</taxon>
        <taxon>Ixodoidea</taxon>
        <taxon>Ixodidae</taxon>
        <taxon>Rhipicephalinae</taxon>
        <taxon>Rhipicephalus</taxon>
        <taxon>Boophilus</taxon>
    </lineage>
</organism>
<dbReference type="PROSITE" id="PS00019">
    <property type="entry name" value="ACTININ_1"/>
    <property type="match status" value="1"/>
</dbReference>
<dbReference type="PROSITE" id="PS50021">
    <property type="entry name" value="CH"/>
    <property type="match status" value="2"/>
</dbReference>
<dbReference type="FunFam" id="1.10.418.10:FF:000001">
    <property type="entry name" value="Actinin alpha 1"/>
    <property type="match status" value="1"/>
</dbReference>
<dbReference type="Pfam" id="PF13499">
    <property type="entry name" value="EF-hand_7"/>
    <property type="match status" value="1"/>
</dbReference>
<evidence type="ECO:0000256" key="4">
    <source>
        <dbReference type="ARBA" id="ARBA00022837"/>
    </source>
</evidence>
<dbReference type="InterPro" id="IPR018159">
    <property type="entry name" value="Spectrin/alpha-actinin"/>
</dbReference>
<feature type="domain" description="Calponin-homology (CH)" evidence="9">
    <location>
        <begin position="30"/>
        <end position="134"/>
    </location>
</feature>
<feature type="domain" description="Calponin-homology (CH)" evidence="9">
    <location>
        <begin position="143"/>
        <end position="249"/>
    </location>
</feature>
<dbReference type="CDD" id="cd21214">
    <property type="entry name" value="CH_ACTN_rpt1"/>
    <property type="match status" value="1"/>
</dbReference>
<dbReference type="CDD" id="cd00176">
    <property type="entry name" value="SPEC"/>
    <property type="match status" value="2"/>
</dbReference>
<reference evidence="11" key="1">
    <citation type="submission" date="2020-03" db="EMBL/GenBank/DDBJ databases">
        <title>A transcriptome and proteome of the tick Rhipicephalus microplus shaped by the genetic composition of its hosts and developmental stage.</title>
        <authorList>
            <person name="Garcia G.R."/>
            <person name="Ribeiro J.M.C."/>
            <person name="Maruyama S.R."/>
            <person name="Gardinasse L.G."/>
            <person name="Nelson K."/>
            <person name="Ferreira B.R."/>
            <person name="Andrade T.G."/>
            <person name="Santos I.K.F.M."/>
        </authorList>
    </citation>
    <scope>NUCLEOTIDE SEQUENCE</scope>
    <source>
        <strain evidence="11">NSGR</strain>
        <tissue evidence="11">Salivary glands</tissue>
    </source>
</reference>
<evidence type="ECO:0000256" key="2">
    <source>
        <dbReference type="ARBA" id="ARBA00022723"/>
    </source>
</evidence>
<dbReference type="Pfam" id="PF08726">
    <property type="entry name" value="EFhand_Ca_insen"/>
    <property type="match status" value="1"/>
</dbReference>
<dbReference type="SUPFAM" id="SSF47576">
    <property type="entry name" value="Calponin-homology domain, CH-domain"/>
    <property type="match status" value="1"/>
</dbReference>
<keyword evidence="5" id="KW-0009">Actin-binding</keyword>
<dbReference type="SMART" id="SM00054">
    <property type="entry name" value="EFh"/>
    <property type="match status" value="2"/>
</dbReference>
<comment type="similarity">
    <text evidence="1">Belongs to the alpha-actinin family.</text>
</comment>
<dbReference type="FunFam" id="1.10.418.10:FF:000005">
    <property type="entry name" value="Actinin alpha 4"/>
    <property type="match status" value="1"/>
</dbReference>